<dbReference type="InterPro" id="IPR013830">
    <property type="entry name" value="SGNH_hydro"/>
</dbReference>
<dbReference type="InterPro" id="IPR051532">
    <property type="entry name" value="Ester_Hydrolysis_Enzymes"/>
</dbReference>
<dbReference type="PROSITE" id="PS51257">
    <property type="entry name" value="PROKAR_LIPOPROTEIN"/>
    <property type="match status" value="1"/>
</dbReference>
<dbReference type="PANTHER" id="PTHR30383:SF24">
    <property type="entry name" value="THIOESTERASE 1_PROTEASE 1_LYSOPHOSPHOLIPASE L1"/>
    <property type="match status" value="1"/>
</dbReference>
<dbReference type="Gene3D" id="3.40.50.1110">
    <property type="entry name" value="SGNH hydrolase"/>
    <property type="match status" value="1"/>
</dbReference>
<organism evidence="2">
    <name type="scientific">Geoalkalibacter subterraneus</name>
    <dbReference type="NCBI Taxonomy" id="483547"/>
    <lineage>
        <taxon>Bacteria</taxon>
        <taxon>Pseudomonadati</taxon>
        <taxon>Thermodesulfobacteriota</taxon>
        <taxon>Desulfuromonadia</taxon>
        <taxon>Desulfuromonadales</taxon>
        <taxon>Geoalkalibacteraceae</taxon>
        <taxon>Geoalkalibacter</taxon>
    </lineage>
</organism>
<dbReference type="GO" id="GO:0004622">
    <property type="term" value="F:phosphatidylcholine lysophospholipase activity"/>
    <property type="evidence" value="ECO:0007669"/>
    <property type="project" value="TreeGrafter"/>
</dbReference>
<dbReference type="EMBL" id="DSDO01000087">
    <property type="protein sequence ID" value="HDR46314.1"/>
    <property type="molecule type" value="Genomic_DNA"/>
</dbReference>
<dbReference type="PANTHER" id="PTHR30383">
    <property type="entry name" value="THIOESTERASE 1/PROTEASE 1/LYSOPHOSPHOLIPASE L1"/>
    <property type="match status" value="1"/>
</dbReference>
<reference evidence="2" key="1">
    <citation type="journal article" date="2020" name="mSystems">
        <title>Genome- and Community-Level Interaction Insights into Carbon Utilization and Element Cycling Functions of Hydrothermarchaeota in Hydrothermal Sediment.</title>
        <authorList>
            <person name="Zhou Z."/>
            <person name="Liu Y."/>
            <person name="Xu W."/>
            <person name="Pan J."/>
            <person name="Luo Z.H."/>
            <person name="Li M."/>
        </authorList>
    </citation>
    <scope>NUCLEOTIDE SEQUENCE [LARGE SCALE GENOMIC DNA]</scope>
    <source>
        <strain evidence="2">SpSt-1220</strain>
    </source>
</reference>
<gene>
    <name evidence="2" type="ORF">ENN94_01285</name>
</gene>
<protein>
    <submittedName>
        <fullName evidence="2">Arylesterase</fullName>
    </submittedName>
</protein>
<dbReference type="SUPFAM" id="SSF52266">
    <property type="entry name" value="SGNH hydrolase"/>
    <property type="match status" value="1"/>
</dbReference>
<name>A0A831LPT7_9BACT</name>
<dbReference type="InterPro" id="IPR036514">
    <property type="entry name" value="SGNH_hydro_sf"/>
</dbReference>
<sequence length="201" mass="21964">MYRIFLLLSLVLLLPFFVGCQSDLEALPEDAVILAFGDDYTYGTGAEEGAGYPAVLERLIDRKVVYAGVAGETTAEGLERLPEVLAGVRPDMVILCHGGADMRQGLKAKKLVSNLEAMIRLIKDADAEVLLIAVPPPGHFLQPAAFYSEISRKMDVPIEINALTNVLSREKLTTEETYPNAEGYALLAKAISKRLKTTQLR</sequence>
<feature type="domain" description="SGNH hydrolase-type esterase" evidence="1">
    <location>
        <begin position="35"/>
        <end position="147"/>
    </location>
</feature>
<evidence type="ECO:0000259" key="1">
    <source>
        <dbReference type="Pfam" id="PF13472"/>
    </source>
</evidence>
<evidence type="ECO:0000313" key="2">
    <source>
        <dbReference type="EMBL" id="HDR46314.1"/>
    </source>
</evidence>
<comment type="caution">
    <text evidence="2">The sequence shown here is derived from an EMBL/GenBank/DDBJ whole genome shotgun (WGS) entry which is preliminary data.</text>
</comment>
<dbReference type="AlphaFoldDB" id="A0A831LPT7"/>
<accession>A0A831LPT7</accession>
<proteinExistence type="predicted"/>
<dbReference type="Proteomes" id="UP000886162">
    <property type="component" value="Unassembled WGS sequence"/>
</dbReference>
<dbReference type="Pfam" id="PF13472">
    <property type="entry name" value="Lipase_GDSL_2"/>
    <property type="match status" value="1"/>
</dbReference>